<keyword evidence="3 6" id="KW-0812">Transmembrane</keyword>
<evidence type="ECO:0000313" key="8">
    <source>
        <dbReference type="EMBL" id="TCK04772.1"/>
    </source>
</evidence>
<evidence type="ECO:0000313" key="9">
    <source>
        <dbReference type="Proteomes" id="UP000294546"/>
    </source>
</evidence>
<dbReference type="SUPFAM" id="SSF81345">
    <property type="entry name" value="ABC transporter involved in vitamin B12 uptake, BtuC"/>
    <property type="match status" value="1"/>
</dbReference>
<name>A0A4R1GKE4_9GAMM</name>
<dbReference type="Pfam" id="PF00950">
    <property type="entry name" value="ABC-3"/>
    <property type="match status" value="2"/>
</dbReference>
<dbReference type="GO" id="GO:0010043">
    <property type="term" value="P:response to zinc ion"/>
    <property type="evidence" value="ECO:0007669"/>
    <property type="project" value="TreeGrafter"/>
</dbReference>
<evidence type="ECO:0000256" key="5">
    <source>
        <dbReference type="ARBA" id="ARBA00023136"/>
    </source>
</evidence>
<evidence type="ECO:0000256" key="7">
    <source>
        <dbReference type="SAM" id="Phobius"/>
    </source>
</evidence>
<dbReference type="AlphaFoldDB" id="A0A4R1GKE4"/>
<dbReference type="PANTHER" id="PTHR30477:SF19">
    <property type="entry name" value="METAL ABC TRANSPORTER PERMEASE"/>
    <property type="match status" value="1"/>
</dbReference>
<keyword evidence="5 7" id="KW-0472">Membrane</keyword>
<dbReference type="InterPro" id="IPR037294">
    <property type="entry name" value="ABC_BtuC-like"/>
</dbReference>
<dbReference type="GO" id="GO:0043190">
    <property type="term" value="C:ATP-binding cassette (ABC) transporter complex"/>
    <property type="evidence" value="ECO:0007669"/>
    <property type="project" value="InterPro"/>
</dbReference>
<accession>A0A4R1GKE4</accession>
<protein>
    <submittedName>
        <fullName evidence="8">Zinc/manganese transport system permease protein</fullName>
    </submittedName>
</protein>
<dbReference type="RefSeq" id="WP_132294626.1">
    <property type="nucleotide sequence ID" value="NZ_SMFU01000010.1"/>
</dbReference>
<dbReference type="OrthoDB" id="14209at2"/>
<keyword evidence="4 7" id="KW-1133">Transmembrane helix</keyword>
<dbReference type="InterPro" id="IPR001626">
    <property type="entry name" value="ABC_TroCD"/>
</dbReference>
<feature type="transmembrane region" description="Helical" evidence="7">
    <location>
        <begin position="159"/>
        <end position="191"/>
    </location>
</feature>
<dbReference type="Proteomes" id="UP000294546">
    <property type="component" value="Unassembled WGS sequence"/>
</dbReference>
<dbReference type="GO" id="GO:0055085">
    <property type="term" value="P:transmembrane transport"/>
    <property type="evidence" value="ECO:0007669"/>
    <property type="project" value="InterPro"/>
</dbReference>
<evidence type="ECO:0000256" key="3">
    <source>
        <dbReference type="ARBA" id="ARBA00022692"/>
    </source>
</evidence>
<dbReference type="PANTHER" id="PTHR30477">
    <property type="entry name" value="ABC-TRANSPORTER METAL-BINDING PROTEIN"/>
    <property type="match status" value="1"/>
</dbReference>
<keyword evidence="9" id="KW-1185">Reference proteome</keyword>
<comment type="subcellular location">
    <subcellularLocation>
        <location evidence="6">Cell membrane</location>
        <topology evidence="6">Multi-pass membrane protein</topology>
    </subcellularLocation>
    <subcellularLocation>
        <location evidence="1">Membrane</location>
        <topology evidence="1">Multi-pass membrane protein</topology>
    </subcellularLocation>
</comment>
<feature type="transmembrane region" description="Helical" evidence="7">
    <location>
        <begin position="67"/>
        <end position="85"/>
    </location>
</feature>
<gene>
    <name evidence="8" type="ORF">CLV83_3221</name>
</gene>
<feature type="transmembrane region" description="Helical" evidence="7">
    <location>
        <begin position="92"/>
        <end position="110"/>
    </location>
</feature>
<feature type="transmembrane region" description="Helical" evidence="7">
    <location>
        <begin position="222"/>
        <end position="243"/>
    </location>
</feature>
<evidence type="ECO:0000256" key="6">
    <source>
        <dbReference type="RuleBase" id="RU003943"/>
    </source>
</evidence>
<comment type="caution">
    <text evidence="8">The sequence shown here is derived from an EMBL/GenBank/DDBJ whole genome shotgun (WGS) entry which is preliminary data.</text>
</comment>
<feature type="transmembrane region" description="Helical" evidence="7">
    <location>
        <begin position="6"/>
        <end position="23"/>
    </location>
</feature>
<evidence type="ECO:0000256" key="4">
    <source>
        <dbReference type="ARBA" id="ARBA00022989"/>
    </source>
</evidence>
<feature type="transmembrane region" description="Helical" evidence="7">
    <location>
        <begin position="197"/>
        <end position="215"/>
    </location>
</feature>
<evidence type="ECO:0000256" key="1">
    <source>
        <dbReference type="ARBA" id="ARBA00004141"/>
    </source>
</evidence>
<sequence>MSADVALLLPPFLAGCLVLLTHLPLGRQVLRRGILFIDLAVAQLAALGGLLAHWLGNHSTQSMQLGGTLLAVSGAVLIGHLARLFPAQREALIGLVYSGAAATLLLLVAADPHGYQYLTRSLSGDVLWVGYRELIPLALLSAILLAAKAWRPNLLDGALFYPLFALLVSLSVPLLGIYLVFTTLIAPALIARTIHPFVGWLIGISGYTLGLLAAWQNDWPTGATLVLTLLLLSACALALSFMLGRWQGSVQCVSGKEQ</sequence>
<feature type="transmembrane region" description="Helical" evidence="7">
    <location>
        <begin position="35"/>
        <end position="55"/>
    </location>
</feature>
<comment type="similarity">
    <text evidence="2 6">Belongs to the ABC-3 integral membrane protein family.</text>
</comment>
<dbReference type="EMBL" id="SMFU01000010">
    <property type="protein sequence ID" value="TCK04772.1"/>
    <property type="molecule type" value="Genomic_DNA"/>
</dbReference>
<evidence type="ECO:0000256" key="2">
    <source>
        <dbReference type="ARBA" id="ARBA00008034"/>
    </source>
</evidence>
<organism evidence="8 9">
    <name type="scientific">Marinobacterium mangrovicola</name>
    <dbReference type="NCBI Taxonomy" id="1476959"/>
    <lineage>
        <taxon>Bacteria</taxon>
        <taxon>Pseudomonadati</taxon>
        <taxon>Pseudomonadota</taxon>
        <taxon>Gammaproteobacteria</taxon>
        <taxon>Oceanospirillales</taxon>
        <taxon>Oceanospirillaceae</taxon>
        <taxon>Marinobacterium</taxon>
    </lineage>
</organism>
<feature type="transmembrane region" description="Helical" evidence="7">
    <location>
        <begin position="130"/>
        <end position="147"/>
    </location>
</feature>
<proteinExistence type="inferred from homology"/>
<keyword evidence="6" id="KW-0813">Transport</keyword>
<reference evidence="8 9" key="1">
    <citation type="submission" date="2019-03" db="EMBL/GenBank/DDBJ databases">
        <title>Genomic Encyclopedia of Archaeal and Bacterial Type Strains, Phase II (KMG-II): from individual species to whole genera.</title>
        <authorList>
            <person name="Goeker M."/>
        </authorList>
    </citation>
    <scope>NUCLEOTIDE SEQUENCE [LARGE SCALE GENOMIC DNA]</scope>
    <source>
        <strain evidence="8 9">DSM 27697</strain>
    </source>
</reference>